<dbReference type="FunFam" id="3.50.30.50:FF:000001">
    <property type="entry name" value="Kynurenine formamidase"/>
    <property type="match status" value="1"/>
</dbReference>
<dbReference type="InterPro" id="IPR037175">
    <property type="entry name" value="KFase_sf"/>
</dbReference>
<comment type="catalytic activity">
    <reaction evidence="10">
        <text>N-formyl-L-kynurenine + H2O = L-kynurenine + formate + H(+)</text>
        <dbReference type="Rhea" id="RHEA:13009"/>
        <dbReference type="ChEBI" id="CHEBI:15377"/>
        <dbReference type="ChEBI" id="CHEBI:15378"/>
        <dbReference type="ChEBI" id="CHEBI:15740"/>
        <dbReference type="ChEBI" id="CHEBI:57959"/>
        <dbReference type="ChEBI" id="CHEBI:58629"/>
        <dbReference type="EC" id="3.5.1.9"/>
    </reaction>
</comment>
<dbReference type="AlphaFoldDB" id="A0A1I6CNR5"/>
<dbReference type="EMBL" id="FOYM01000001">
    <property type="protein sequence ID" value="SFQ94798.1"/>
    <property type="molecule type" value="Genomic_DNA"/>
</dbReference>
<evidence type="ECO:0000256" key="7">
    <source>
        <dbReference type="ARBA" id="ARBA00022801"/>
    </source>
</evidence>
<evidence type="ECO:0000256" key="6">
    <source>
        <dbReference type="ARBA" id="ARBA00022723"/>
    </source>
</evidence>
<name>A0A1I6CNR5_9FIRM</name>
<evidence type="ECO:0000256" key="10">
    <source>
        <dbReference type="ARBA" id="ARBA00048496"/>
    </source>
</evidence>
<dbReference type="OrthoDB" id="9796085at2"/>
<dbReference type="Gene3D" id="3.50.30.50">
    <property type="entry name" value="Putative cyclase"/>
    <property type="match status" value="1"/>
</dbReference>
<keyword evidence="9" id="KW-0823">Tryptophan catabolism</keyword>
<evidence type="ECO:0000313" key="12">
    <source>
        <dbReference type="EMBL" id="SFQ94798.1"/>
    </source>
</evidence>
<comment type="cofactor">
    <cofactor evidence="1">
        <name>Zn(2+)</name>
        <dbReference type="ChEBI" id="CHEBI:29105"/>
    </cofactor>
</comment>
<evidence type="ECO:0000256" key="3">
    <source>
        <dbReference type="ARBA" id="ARBA00011738"/>
    </source>
</evidence>
<evidence type="ECO:0000256" key="5">
    <source>
        <dbReference type="ARBA" id="ARBA00014889"/>
    </source>
</evidence>
<evidence type="ECO:0000256" key="8">
    <source>
        <dbReference type="ARBA" id="ARBA00022833"/>
    </source>
</evidence>
<dbReference type="InterPro" id="IPR007325">
    <property type="entry name" value="KFase/CYL"/>
</dbReference>
<dbReference type="RefSeq" id="WP_092481467.1">
    <property type="nucleotide sequence ID" value="NZ_FOYM01000001.1"/>
</dbReference>
<evidence type="ECO:0000256" key="1">
    <source>
        <dbReference type="ARBA" id="ARBA00001947"/>
    </source>
</evidence>
<keyword evidence="13" id="KW-1185">Reference proteome</keyword>
<accession>A0A1I6CNR5</accession>
<comment type="function">
    <text evidence="2">Catalyzes the hydrolysis of N-formyl-L-kynurenine to L-kynurenine, the second step in the kynurenine pathway of tryptophan degradation.</text>
</comment>
<dbReference type="Pfam" id="PF04199">
    <property type="entry name" value="Cyclase"/>
    <property type="match status" value="1"/>
</dbReference>
<reference evidence="13" key="1">
    <citation type="submission" date="2016-10" db="EMBL/GenBank/DDBJ databases">
        <authorList>
            <person name="Varghese N."/>
            <person name="Submissions S."/>
        </authorList>
    </citation>
    <scope>NUCLEOTIDE SEQUENCE [LARGE SCALE GENOMIC DNA]</scope>
    <source>
        <strain evidence="13">DSM 3669</strain>
    </source>
</reference>
<dbReference type="Proteomes" id="UP000199584">
    <property type="component" value="Unassembled WGS sequence"/>
</dbReference>
<comment type="subunit">
    <text evidence="3">Homodimer.</text>
</comment>
<gene>
    <name evidence="12" type="ORF">SAMN05660706_10158</name>
</gene>
<protein>
    <recommendedName>
        <fullName evidence="5">Kynurenine formamidase</fullName>
        <ecNumber evidence="4">3.5.1.9</ecNumber>
    </recommendedName>
</protein>
<evidence type="ECO:0000313" key="13">
    <source>
        <dbReference type="Proteomes" id="UP000199584"/>
    </source>
</evidence>
<sequence>MKIYDISMTIHPEMPVYKNKAEKRPVLTFISDFTTTNSCESRIQMDMHTGTHVDAPLHMLPGGGTIENIDLRKVVTCCKVLDLTGAAEKITRSDLAVKDIEPGDFVLMKTRNSFVDRFDFEFVYLDKDGAAYLRDRGVAGVGIDALGIERNQPGHDSHKILFAAGIIVLEGLRLGEVEEGRYFLCALPLKIQGAESAPARAVLVE</sequence>
<dbReference type="GO" id="GO:0019441">
    <property type="term" value="P:L-tryptophan catabolic process to kynurenine"/>
    <property type="evidence" value="ECO:0007669"/>
    <property type="project" value="InterPro"/>
</dbReference>
<keyword evidence="8" id="KW-0862">Zinc</keyword>
<dbReference type="PANTHER" id="PTHR31118">
    <property type="entry name" value="CYCLASE-LIKE PROTEIN 2"/>
    <property type="match status" value="1"/>
</dbReference>
<evidence type="ECO:0000256" key="11">
    <source>
        <dbReference type="ARBA" id="ARBA00060547"/>
    </source>
</evidence>
<evidence type="ECO:0000256" key="2">
    <source>
        <dbReference type="ARBA" id="ARBA00002204"/>
    </source>
</evidence>
<dbReference type="SUPFAM" id="SSF102198">
    <property type="entry name" value="Putative cyclase"/>
    <property type="match status" value="1"/>
</dbReference>
<comment type="pathway">
    <text evidence="11">Amino-acid degradation; L-tryptophan degradation via kynurenine pathway; L-kynurenine from L-tryptophan: step 2/2.</text>
</comment>
<dbReference type="PANTHER" id="PTHR31118:SF12">
    <property type="entry name" value="CYCLASE-LIKE PROTEIN 2"/>
    <property type="match status" value="1"/>
</dbReference>
<dbReference type="STRING" id="39060.SAMN05660706_10158"/>
<dbReference type="GO" id="GO:0046872">
    <property type="term" value="F:metal ion binding"/>
    <property type="evidence" value="ECO:0007669"/>
    <property type="project" value="UniProtKB-KW"/>
</dbReference>
<dbReference type="EC" id="3.5.1.9" evidence="4"/>
<keyword evidence="6" id="KW-0479">Metal-binding</keyword>
<keyword evidence="7" id="KW-0378">Hydrolase</keyword>
<evidence type="ECO:0000256" key="4">
    <source>
        <dbReference type="ARBA" id="ARBA00012930"/>
    </source>
</evidence>
<organism evidence="12 13">
    <name type="scientific">Desulfoscipio geothermicus DSM 3669</name>
    <dbReference type="NCBI Taxonomy" id="1121426"/>
    <lineage>
        <taxon>Bacteria</taxon>
        <taxon>Bacillati</taxon>
        <taxon>Bacillota</taxon>
        <taxon>Clostridia</taxon>
        <taxon>Eubacteriales</taxon>
        <taxon>Desulfallaceae</taxon>
        <taxon>Desulfoscipio</taxon>
    </lineage>
</organism>
<dbReference type="GO" id="GO:0004061">
    <property type="term" value="F:arylformamidase activity"/>
    <property type="evidence" value="ECO:0007669"/>
    <property type="project" value="UniProtKB-EC"/>
</dbReference>
<evidence type="ECO:0000256" key="9">
    <source>
        <dbReference type="ARBA" id="ARBA00023079"/>
    </source>
</evidence>
<proteinExistence type="predicted"/>